<evidence type="ECO:0000313" key="2">
    <source>
        <dbReference type="EMBL" id="KAK8502413.1"/>
    </source>
</evidence>
<accession>A0ABR2B7X2</accession>
<name>A0ABR2B7X2_9ROSI</name>
<reference evidence="2 3" key="1">
    <citation type="journal article" date="2024" name="G3 (Bethesda)">
        <title>Genome assembly of Hibiscus sabdariffa L. provides insights into metabolisms of medicinal natural products.</title>
        <authorList>
            <person name="Kim T."/>
        </authorList>
    </citation>
    <scope>NUCLEOTIDE SEQUENCE [LARGE SCALE GENOMIC DNA]</scope>
    <source>
        <strain evidence="2">TK-2024</strain>
        <tissue evidence="2">Old leaves</tissue>
    </source>
</reference>
<gene>
    <name evidence="2" type="ORF">V6N12_020006</name>
</gene>
<feature type="region of interest" description="Disordered" evidence="1">
    <location>
        <begin position="1"/>
        <end position="28"/>
    </location>
</feature>
<proteinExistence type="predicted"/>
<sequence length="155" mass="16818">MEYAGSSQPQGRINYHATNIPANPPTPISDKGTKLAILGKETIQESLHSSNEASAANDANLAPYLPDPLDDFLNEEDFSAALDVLAPTPLMVVKPNGEIIFEESAAIRGNPIVLESTISPTAPIQRGTKRRSSWWLHPNLKRLSLPILIQTLKLG</sequence>
<evidence type="ECO:0000256" key="1">
    <source>
        <dbReference type="SAM" id="MobiDB-lite"/>
    </source>
</evidence>
<organism evidence="2 3">
    <name type="scientific">Hibiscus sabdariffa</name>
    <name type="common">roselle</name>
    <dbReference type="NCBI Taxonomy" id="183260"/>
    <lineage>
        <taxon>Eukaryota</taxon>
        <taxon>Viridiplantae</taxon>
        <taxon>Streptophyta</taxon>
        <taxon>Embryophyta</taxon>
        <taxon>Tracheophyta</taxon>
        <taxon>Spermatophyta</taxon>
        <taxon>Magnoliopsida</taxon>
        <taxon>eudicotyledons</taxon>
        <taxon>Gunneridae</taxon>
        <taxon>Pentapetalae</taxon>
        <taxon>rosids</taxon>
        <taxon>malvids</taxon>
        <taxon>Malvales</taxon>
        <taxon>Malvaceae</taxon>
        <taxon>Malvoideae</taxon>
        <taxon>Hibiscus</taxon>
    </lineage>
</organism>
<comment type="caution">
    <text evidence="2">The sequence shown here is derived from an EMBL/GenBank/DDBJ whole genome shotgun (WGS) entry which is preliminary data.</text>
</comment>
<protein>
    <submittedName>
        <fullName evidence="2">Uncharacterized protein</fullName>
    </submittedName>
</protein>
<keyword evidence="3" id="KW-1185">Reference proteome</keyword>
<feature type="compositionally biased region" description="Polar residues" evidence="1">
    <location>
        <begin position="1"/>
        <end position="21"/>
    </location>
</feature>
<dbReference type="EMBL" id="JBBPBM010000169">
    <property type="protein sequence ID" value="KAK8502413.1"/>
    <property type="molecule type" value="Genomic_DNA"/>
</dbReference>
<evidence type="ECO:0000313" key="3">
    <source>
        <dbReference type="Proteomes" id="UP001472677"/>
    </source>
</evidence>
<dbReference type="Proteomes" id="UP001472677">
    <property type="component" value="Unassembled WGS sequence"/>
</dbReference>